<accession>A0A934K5F4</accession>
<dbReference type="AlphaFoldDB" id="A0A934K5F4"/>
<dbReference type="EMBL" id="JAEKNR010000072">
    <property type="protein sequence ID" value="MBJ7597677.1"/>
    <property type="molecule type" value="Genomic_DNA"/>
</dbReference>
<dbReference type="InterPro" id="IPR029069">
    <property type="entry name" value="HotDog_dom_sf"/>
</dbReference>
<evidence type="ECO:0000256" key="1">
    <source>
        <dbReference type="ARBA" id="ARBA00008324"/>
    </source>
</evidence>
<evidence type="ECO:0000313" key="5">
    <source>
        <dbReference type="Proteomes" id="UP000612893"/>
    </source>
</evidence>
<dbReference type="InterPro" id="IPR006683">
    <property type="entry name" value="Thioestr_dom"/>
</dbReference>
<dbReference type="Pfam" id="PF03061">
    <property type="entry name" value="4HBT"/>
    <property type="match status" value="1"/>
</dbReference>
<reference evidence="4" key="1">
    <citation type="submission" date="2020-10" db="EMBL/GenBank/DDBJ databases">
        <title>Ca. Dormibacterota MAGs.</title>
        <authorList>
            <person name="Montgomery K."/>
        </authorList>
    </citation>
    <scope>NUCLEOTIDE SEQUENCE [LARGE SCALE GENOMIC DNA]</scope>
    <source>
        <strain evidence="4">SC8812_S17_10</strain>
    </source>
</reference>
<sequence length="133" mass="14074">MAGYERVGMWANLSAHVAEQSPGRVVVEAVLTPEAHGFPSPRGVIVHGGALAALADMALATAAASMARAGEDLATVDLKVDFMRPGRPGRIVARSSVRRRTRRLCFAETTLEQEDGTIVAEARALLAYSADSE</sequence>
<dbReference type="Proteomes" id="UP000612893">
    <property type="component" value="Unassembled WGS sequence"/>
</dbReference>
<proteinExistence type="inferred from homology"/>
<dbReference type="RefSeq" id="WP_338200095.1">
    <property type="nucleotide sequence ID" value="NZ_JAEKNR010000072.1"/>
</dbReference>
<evidence type="ECO:0000259" key="3">
    <source>
        <dbReference type="Pfam" id="PF03061"/>
    </source>
</evidence>
<comment type="similarity">
    <text evidence="1">Belongs to the thioesterase PaaI family.</text>
</comment>
<dbReference type="CDD" id="cd03443">
    <property type="entry name" value="PaaI_thioesterase"/>
    <property type="match status" value="1"/>
</dbReference>
<dbReference type="GO" id="GO:0016289">
    <property type="term" value="F:acyl-CoA hydrolase activity"/>
    <property type="evidence" value="ECO:0007669"/>
    <property type="project" value="UniProtKB-ARBA"/>
</dbReference>
<dbReference type="NCBIfam" id="TIGR00369">
    <property type="entry name" value="unchar_dom_1"/>
    <property type="match status" value="1"/>
</dbReference>
<dbReference type="InterPro" id="IPR003736">
    <property type="entry name" value="PAAI_dom"/>
</dbReference>
<dbReference type="InterPro" id="IPR039298">
    <property type="entry name" value="ACOT13"/>
</dbReference>
<name>A0A934K5F4_9BACT</name>
<dbReference type="PANTHER" id="PTHR21660">
    <property type="entry name" value="THIOESTERASE SUPERFAMILY MEMBER-RELATED"/>
    <property type="match status" value="1"/>
</dbReference>
<dbReference type="Gene3D" id="3.10.129.10">
    <property type="entry name" value="Hotdog Thioesterase"/>
    <property type="match status" value="1"/>
</dbReference>
<comment type="caution">
    <text evidence="4">The sequence shown here is derived from an EMBL/GenBank/DDBJ whole genome shotgun (WGS) entry which is preliminary data.</text>
</comment>
<gene>
    <name evidence="4" type="ORF">JF922_06285</name>
</gene>
<evidence type="ECO:0000256" key="2">
    <source>
        <dbReference type="ARBA" id="ARBA00022801"/>
    </source>
</evidence>
<feature type="domain" description="Thioesterase" evidence="3">
    <location>
        <begin position="45"/>
        <end position="119"/>
    </location>
</feature>
<protein>
    <submittedName>
        <fullName evidence="4">PaaI family thioesterase</fullName>
    </submittedName>
</protein>
<dbReference type="SUPFAM" id="SSF54637">
    <property type="entry name" value="Thioesterase/thiol ester dehydrase-isomerase"/>
    <property type="match status" value="1"/>
</dbReference>
<evidence type="ECO:0000313" key="4">
    <source>
        <dbReference type="EMBL" id="MBJ7597677.1"/>
    </source>
</evidence>
<organism evidence="4 5">
    <name type="scientific">Candidatus Nephthysia bennettiae</name>
    <dbReference type="NCBI Taxonomy" id="3127016"/>
    <lineage>
        <taxon>Bacteria</taxon>
        <taxon>Bacillati</taxon>
        <taxon>Candidatus Dormiibacterota</taxon>
        <taxon>Candidatus Dormibacteria</taxon>
        <taxon>Candidatus Dormibacterales</taxon>
        <taxon>Candidatus Dormibacteraceae</taxon>
        <taxon>Candidatus Nephthysia</taxon>
    </lineage>
</organism>
<dbReference type="PANTHER" id="PTHR21660:SF1">
    <property type="entry name" value="ACYL-COENZYME A THIOESTERASE 13"/>
    <property type="match status" value="1"/>
</dbReference>
<keyword evidence="2" id="KW-0378">Hydrolase</keyword>
<keyword evidence="5" id="KW-1185">Reference proteome</keyword>